<feature type="compositionally biased region" description="Basic and acidic residues" evidence="1">
    <location>
        <begin position="88"/>
        <end position="97"/>
    </location>
</feature>
<keyword evidence="4" id="KW-1185">Reference proteome</keyword>
<accession>A0AAN7DEV7</accession>
<evidence type="ECO:0000256" key="2">
    <source>
        <dbReference type="SAM" id="SignalP"/>
    </source>
</evidence>
<dbReference type="EMBL" id="JASEJX010000014">
    <property type="protein sequence ID" value="KAK4515544.1"/>
    <property type="molecule type" value="Genomic_DNA"/>
</dbReference>
<protein>
    <submittedName>
        <fullName evidence="3">DL-glycerol-3-phosphatase</fullName>
    </submittedName>
</protein>
<evidence type="ECO:0000256" key="1">
    <source>
        <dbReference type="SAM" id="MobiDB-lite"/>
    </source>
</evidence>
<sequence>MFSLLKSIAILLVACLAALVYVSAAPVERPVNGAVEASDIEKASFNSLNDIYKPHYDRYYAKFASNSLVARNHEHDDHNGDDDNDSCNGRDDDHDSCDNDDESCDNCDNEHDDCHDNGSCNRQGNDHNGCGDDGSCDDEHDGREESTGNEPHSSTSVTVIYPPSPPLAPFPPFPPPATFPPFPPSS</sequence>
<gene>
    <name evidence="3" type="primary">GPP1_1</name>
    <name evidence="3" type="ORF">ATC70_010494</name>
</gene>
<dbReference type="AlphaFoldDB" id="A0AAN7DEV7"/>
<dbReference type="Proteomes" id="UP001304243">
    <property type="component" value="Unassembled WGS sequence"/>
</dbReference>
<dbReference type="GeneID" id="89954180"/>
<feature type="compositionally biased region" description="Pro residues" evidence="1">
    <location>
        <begin position="162"/>
        <end position="186"/>
    </location>
</feature>
<evidence type="ECO:0000313" key="4">
    <source>
        <dbReference type="Proteomes" id="UP001304243"/>
    </source>
</evidence>
<feature type="signal peptide" evidence="2">
    <location>
        <begin position="1"/>
        <end position="24"/>
    </location>
</feature>
<feature type="chain" id="PRO_5043011842" evidence="2">
    <location>
        <begin position="25"/>
        <end position="186"/>
    </location>
</feature>
<organism evidence="3 4">
    <name type="scientific">Mucor velutinosus</name>
    <dbReference type="NCBI Taxonomy" id="708070"/>
    <lineage>
        <taxon>Eukaryota</taxon>
        <taxon>Fungi</taxon>
        <taxon>Fungi incertae sedis</taxon>
        <taxon>Mucoromycota</taxon>
        <taxon>Mucoromycotina</taxon>
        <taxon>Mucoromycetes</taxon>
        <taxon>Mucorales</taxon>
        <taxon>Mucorineae</taxon>
        <taxon>Mucoraceae</taxon>
        <taxon>Mucor</taxon>
    </lineage>
</organism>
<feature type="region of interest" description="Disordered" evidence="1">
    <location>
        <begin position="74"/>
        <end position="102"/>
    </location>
</feature>
<dbReference type="RefSeq" id="XP_064682210.1">
    <property type="nucleotide sequence ID" value="XM_064829708.1"/>
</dbReference>
<feature type="compositionally biased region" description="Polar residues" evidence="1">
    <location>
        <begin position="148"/>
        <end position="158"/>
    </location>
</feature>
<feature type="region of interest" description="Disordered" evidence="1">
    <location>
        <begin position="134"/>
        <end position="186"/>
    </location>
</feature>
<keyword evidence="2" id="KW-0732">Signal</keyword>
<name>A0AAN7DEV7_9FUNG</name>
<proteinExistence type="predicted"/>
<reference evidence="3 4" key="1">
    <citation type="submission" date="2022-11" db="EMBL/GenBank/DDBJ databases">
        <title>Mucor velutinosus strain NIH1002 WGS.</title>
        <authorList>
            <person name="Subramanian P."/>
            <person name="Mullikin J.C."/>
            <person name="Segre J.A."/>
            <person name="Zelazny A.M."/>
        </authorList>
    </citation>
    <scope>NUCLEOTIDE SEQUENCE [LARGE SCALE GENOMIC DNA]</scope>
    <source>
        <strain evidence="3 4">NIH1002</strain>
    </source>
</reference>
<comment type="caution">
    <text evidence="3">The sequence shown here is derived from an EMBL/GenBank/DDBJ whole genome shotgun (WGS) entry which is preliminary data.</text>
</comment>
<evidence type="ECO:0000313" key="3">
    <source>
        <dbReference type="EMBL" id="KAK4515544.1"/>
    </source>
</evidence>